<dbReference type="RefSeq" id="WP_311699075.1">
    <property type="nucleotide sequence ID" value="NZ_JAVREY010000056.1"/>
</dbReference>
<keyword evidence="3" id="KW-1185">Reference proteome</keyword>
<evidence type="ECO:0000313" key="3">
    <source>
        <dbReference type="Proteomes" id="UP001183809"/>
    </source>
</evidence>
<dbReference type="Proteomes" id="UP001183809">
    <property type="component" value="Unassembled WGS sequence"/>
</dbReference>
<feature type="region of interest" description="Disordered" evidence="1">
    <location>
        <begin position="72"/>
        <end position="93"/>
    </location>
</feature>
<gene>
    <name evidence="2" type="ORF">RM764_32285</name>
</gene>
<feature type="compositionally biased region" description="Polar residues" evidence="1">
    <location>
        <begin position="115"/>
        <end position="124"/>
    </location>
</feature>
<evidence type="ECO:0000313" key="2">
    <source>
        <dbReference type="EMBL" id="MDT0467621.1"/>
    </source>
</evidence>
<proteinExistence type="predicted"/>
<feature type="compositionally biased region" description="Basic and acidic residues" evidence="1">
    <location>
        <begin position="125"/>
        <end position="138"/>
    </location>
</feature>
<organism evidence="2 3">
    <name type="scientific">Streptomyces gibsoniae</name>
    <dbReference type="NCBI Taxonomy" id="3075529"/>
    <lineage>
        <taxon>Bacteria</taxon>
        <taxon>Bacillati</taxon>
        <taxon>Actinomycetota</taxon>
        <taxon>Actinomycetes</taxon>
        <taxon>Kitasatosporales</taxon>
        <taxon>Streptomycetaceae</taxon>
        <taxon>Streptomyces</taxon>
    </lineage>
</organism>
<accession>A0ABU2U321</accession>
<feature type="region of interest" description="Disordered" evidence="1">
    <location>
        <begin position="106"/>
        <end position="138"/>
    </location>
</feature>
<comment type="caution">
    <text evidence="2">The sequence shown here is derived from an EMBL/GenBank/DDBJ whole genome shotgun (WGS) entry which is preliminary data.</text>
</comment>
<sequence>MSIAEILDQPAVVPLWPIVGRPLLLAESTTYQLAAENRLPVEVIRLKRRRVARTVDLHRFLGLLPEENGAAPTYQAGASAGNDEGGPGTGRTASVEQIRTYREVRDRNSSMHRIAQTSTSTATQRLDRESVHAAETPAARDARIEDAVDRILAELAKPTPTEQLHAVLSEHGIQLIEWDPSGLPEDLRDGFYAFYIETAGRKTIVVPTGQAPAHRLAAVRVLLTHQGVLA</sequence>
<name>A0ABU2U321_9ACTN</name>
<dbReference type="EMBL" id="JAVREY010000056">
    <property type="protein sequence ID" value="MDT0467621.1"/>
    <property type="molecule type" value="Genomic_DNA"/>
</dbReference>
<evidence type="ECO:0000256" key="1">
    <source>
        <dbReference type="SAM" id="MobiDB-lite"/>
    </source>
</evidence>
<protein>
    <submittedName>
        <fullName evidence="2">Uncharacterized protein</fullName>
    </submittedName>
</protein>
<reference evidence="3" key="1">
    <citation type="submission" date="2023-07" db="EMBL/GenBank/DDBJ databases">
        <title>30 novel species of actinomycetes from the DSMZ collection.</title>
        <authorList>
            <person name="Nouioui I."/>
        </authorList>
    </citation>
    <scope>NUCLEOTIDE SEQUENCE [LARGE SCALE GENOMIC DNA]</scope>
    <source>
        <strain evidence="3">DSM 41699</strain>
    </source>
</reference>